<dbReference type="RefSeq" id="WP_379596425.1">
    <property type="nucleotide sequence ID" value="NZ_JBHRTN010000010.1"/>
</dbReference>
<keyword evidence="4" id="KW-0809">Transit peptide</keyword>
<dbReference type="EMBL" id="JBHRTN010000010">
    <property type="protein sequence ID" value="MFC3125609.1"/>
    <property type="molecule type" value="Genomic_DNA"/>
</dbReference>
<name>A0ABV7FYX4_9PROT</name>
<evidence type="ECO:0000313" key="8">
    <source>
        <dbReference type="EMBL" id="MFC3125609.1"/>
    </source>
</evidence>
<evidence type="ECO:0000256" key="4">
    <source>
        <dbReference type="ARBA" id="ARBA00022946"/>
    </source>
</evidence>
<evidence type="ECO:0000259" key="7">
    <source>
        <dbReference type="Pfam" id="PF08511"/>
    </source>
</evidence>
<keyword evidence="9" id="KW-1185">Reference proteome</keyword>
<dbReference type="PANTHER" id="PTHR21427">
    <property type="entry name" value="UBIQUINONE BIOSYNTHESIS PROTEIN COQ9, MITOCHONDRIAL"/>
    <property type="match status" value="1"/>
</dbReference>
<evidence type="ECO:0000256" key="1">
    <source>
        <dbReference type="ARBA" id="ARBA00004749"/>
    </source>
</evidence>
<dbReference type="Gene3D" id="1.10.357.10">
    <property type="entry name" value="Tetracycline Repressor, domain 2"/>
    <property type="match status" value="1"/>
</dbReference>
<dbReference type="Pfam" id="PF08511">
    <property type="entry name" value="COQ9"/>
    <property type="match status" value="1"/>
</dbReference>
<evidence type="ECO:0000256" key="5">
    <source>
        <dbReference type="ARBA" id="ARBA00023121"/>
    </source>
</evidence>
<reference evidence="9" key="1">
    <citation type="journal article" date="2019" name="Int. J. Syst. Evol. Microbiol.">
        <title>The Global Catalogue of Microorganisms (GCM) 10K type strain sequencing project: providing services to taxonomists for standard genome sequencing and annotation.</title>
        <authorList>
            <consortium name="The Broad Institute Genomics Platform"/>
            <consortium name="The Broad Institute Genome Sequencing Center for Infectious Disease"/>
            <person name="Wu L."/>
            <person name="Ma J."/>
        </authorList>
    </citation>
    <scope>NUCLEOTIDE SEQUENCE [LARGE SCALE GENOMIC DNA]</scope>
    <source>
        <strain evidence="9">KCTC 52094</strain>
    </source>
</reference>
<dbReference type="InterPro" id="IPR013718">
    <property type="entry name" value="COQ9_C"/>
</dbReference>
<comment type="caution">
    <text evidence="8">The sequence shown here is derived from an EMBL/GenBank/DDBJ whole genome shotgun (WGS) entry which is preliminary data.</text>
</comment>
<evidence type="ECO:0000256" key="3">
    <source>
        <dbReference type="ARBA" id="ARBA00022688"/>
    </source>
</evidence>
<evidence type="ECO:0000256" key="2">
    <source>
        <dbReference type="ARBA" id="ARBA00010766"/>
    </source>
</evidence>
<sequence>MSRMPPALERSAERDAALRAAVPFVPRFGWGEAALRAGLRADGTDPDAAVGLFPQGPAAMVEAWTDLADRDMAGEAAGAGLDAMRVPLRIRTLMEIRLRQRAPHREAVRRAVAVLALPWNYGAAARATARTVDAMWLAAGDHSADASYYTRRATLAGIYAATLSFWLQDPDPEGTATLAFLDRRLEELGRFQKLKARSRSFTARRGGGTDRAA</sequence>
<gene>
    <name evidence="8" type="ORF">ACFOD4_11085</name>
</gene>
<comment type="function">
    <text evidence="6">Membrane-associated protein that warps the membrane surface to access and bind aromatic isoprenes with high specificity, including ubiquinone (CoQ) isoprene intermediates and presents them directly to COQ7, therefore facilitating the COQ7-mediated hydroxylase step. Participates in the biosynthesis of coenzyme Q, also named ubiquinone, an essential lipid-soluble electron transporter for aerobic cellular respiration.</text>
</comment>
<dbReference type="Proteomes" id="UP001595593">
    <property type="component" value="Unassembled WGS sequence"/>
</dbReference>
<organism evidence="8 9">
    <name type="scientific">Teichococcus globiformis</name>
    <dbReference type="NCBI Taxonomy" id="2307229"/>
    <lineage>
        <taxon>Bacteria</taxon>
        <taxon>Pseudomonadati</taxon>
        <taxon>Pseudomonadota</taxon>
        <taxon>Alphaproteobacteria</taxon>
        <taxon>Acetobacterales</taxon>
        <taxon>Roseomonadaceae</taxon>
        <taxon>Roseomonas</taxon>
    </lineage>
</organism>
<dbReference type="PANTHER" id="PTHR21427:SF19">
    <property type="entry name" value="UBIQUINONE BIOSYNTHESIS PROTEIN COQ9, MITOCHONDRIAL"/>
    <property type="match status" value="1"/>
</dbReference>
<comment type="pathway">
    <text evidence="1">Cofactor biosynthesis; ubiquinone biosynthesis.</text>
</comment>
<evidence type="ECO:0000313" key="9">
    <source>
        <dbReference type="Proteomes" id="UP001595593"/>
    </source>
</evidence>
<comment type="similarity">
    <text evidence="2">Belongs to the COQ9 family.</text>
</comment>
<proteinExistence type="inferred from homology"/>
<evidence type="ECO:0000256" key="6">
    <source>
        <dbReference type="ARBA" id="ARBA00058104"/>
    </source>
</evidence>
<keyword evidence="5" id="KW-0446">Lipid-binding</keyword>
<protein>
    <submittedName>
        <fullName evidence="8">COQ9 family protein</fullName>
    </submittedName>
</protein>
<accession>A0ABV7FYX4</accession>
<keyword evidence="3" id="KW-0831">Ubiquinone biosynthesis</keyword>
<dbReference type="InterPro" id="IPR012762">
    <property type="entry name" value="Ubiq_biosynth_COQ9"/>
</dbReference>
<dbReference type="NCBIfam" id="TIGR02396">
    <property type="entry name" value="diverge_rpsU"/>
    <property type="match status" value="1"/>
</dbReference>
<feature type="domain" description="COQ9 C-terminal" evidence="7">
    <location>
        <begin position="123"/>
        <end position="191"/>
    </location>
</feature>